<proteinExistence type="predicted"/>
<evidence type="ECO:0000313" key="2">
    <source>
        <dbReference type="EMBL" id="VEL15076.1"/>
    </source>
</evidence>
<name>A0A3S5A4Y2_9PLAT</name>
<keyword evidence="1" id="KW-1133">Transmembrane helix</keyword>
<feature type="transmembrane region" description="Helical" evidence="1">
    <location>
        <begin position="53"/>
        <end position="73"/>
    </location>
</feature>
<accession>A0A3S5A4Y2</accession>
<keyword evidence="3" id="KW-1185">Reference proteome</keyword>
<feature type="transmembrane region" description="Helical" evidence="1">
    <location>
        <begin position="6"/>
        <end position="32"/>
    </location>
</feature>
<comment type="caution">
    <text evidence="2">The sequence shown here is derived from an EMBL/GenBank/DDBJ whole genome shotgun (WGS) entry which is preliminary data.</text>
</comment>
<evidence type="ECO:0000313" key="3">
    <source>
        <dbReference type="Proteomes" id="UP000784294"/>
    </source>
</evidence>
<organism evidence="2 3">
    <name type="scientific">Protopolystoma xenopodis</name>
    <dbReference type="NCBI Taxonomy" id="117903"/>
    <lineage>
        <taxon>Eukaryota</taxon>
        <taxon>Metazoa</taxon>
        <taxon>Spiralia</taxon>
        <taxon>Lophotrochozoa</taxon>
        <taxon>Platyhelminthes</taxon>
        <taxon>Monogenea</taxon>
        <taxon>Polyopisthocotylea</taxon>
        <taxon>Polystomatidea</taxon>
        <taxon>Polystomatidae</taxon>
        <taxon>Protopolystoma</taxon>
    </lineage>
</organism>
<evidence type="ECO:0000256" key="1">
    <source>
        <dbReference type="SAM" id="Phobius"/>
    </source>
</evidence>
<dbReference type="EMBL" id="CAAALY010023340">
    <property type="protein sequence ID" value="VEL15076.1"/>
    <property type="molecule type" value="Genomic_DNA"/>
</dbReference>
<sequence>MAGMFFLLSIMSTGRSLQSFLMIAVLCTYELLTFYGEQNEWTSLCVVFGNMSYSLLALVAMTSRTIWLLYFIWPSFSGQRFAILCNNCNITSTLWYASYIVLLSALFIVLFYQSACDSKKSYCANRE</sequence>
<dbReference type="AlphaFoldDB" id="A0A3S5A4Y2"/>
<keyword evidence="1" id="KW-0472">Membrane</keyword>
<feature type="transmembrane region" description="Helical" evidence="1">
    <location>
        <begin position="93"/>
        <end position="112"/>
    </location>
</feature>
<keyword evidence="1" id="KW-0812">Transmembrane</keyword>
<dbReference type="Proteomes" id="UP000784294">
    <property type="component" value="Unassembled WGS sequence"/>
</dbReference>
<gene>
    <name evidence="2" type="ORF">PXEA_LOCUS8516</name>
</gene>
<protein>
    <submittedName>
        <fullName evidence="2">Uncharacterized protein</fullName>
    </submittedName>
</protein>
<reference evidence="2" key="1">
    <citation type="submission" date="2018-11" db="EMBL/GenBank/DDBJ databases">
        <authorList>
            <consortium name="Pathogen Informatics"/>
        </authorList>
    </citation>
    <scope>NUCLEOTIDE SEQUENCE</scope>
</reference>